<protein>
    <submittedName>
        <fullName evidence="3">Uncharacterized protein</fullName>
    </submittedName>
</protein>
<dbReference type="KEGG" id="glj:GKIL_1365"/>
<dbReference type="RefSeq" id="WP_023172705.1">
    <property type="nucleotide sequence ID" value="NC_022600.1"/>
</dbReference>
<reference evidence="3 4" key="1">
    <citation type="journal article" date="2013" name="PLoS ONE">
        <title>Cultivation and Complete Genome Sequencing of Gloeobacter kilaueensis sp. nov., from a Lava Cave in Kilauea Caldera, Hawai'i.</title>
        <authorList>
            <person name="Saw J.H."/>
            <person name="Schatz M."/>
            <person name="Brown M.V."/>
            <person name="Kunkel D.D."/>
            <person name="Foster J.S."/>
            <person name="Shick H."/>
            <person name="Christensen S."/>
            <person name="Hou S."/>
            <person name="Wan X."/>
            <person name="Donachie S.P."/>
        </authorList>
    </citation>
    <scope>NUCLEOTIDE SEQUENCE [LARGE SCALE GENOMIC DNA]</scope>
    <source>
        <strain evidence="4">JS</strain>
    </source>
</reference>
<keyword evidence="2" id="KW-0732">Signal</keyword>
<dbReference type="SUPFAM" id="SSF82171">
    <property type="entry name" value="DPP6 N-terminal domain-like"/>
    <property type="match status" value="1"/>
</dbReference>
<proteinExistence type="predicted"/>
<dbReference type="eggNOG" id="COG0823">
    <property type="taxonomic scope" value="Bacteria"/>
</dbReference>
<dbReference type="STRING" id="1183438.GKIL_1365"/>
<evidence type="ECO:0000313" key="4">
    <source>
        <dbReference type="Proteomes" id="UP000017396"/>
    </source>
</evidence>
<feature type="compositionally biased region" description="Low complexity" evidence="1">
    <location>
        <begin position="377"/>
        <end position="392"/>
    </location>
</feature>
<dbReference type="AlphaFoldDB" id="U5QF96"/>
<feature type="chain" id="PRO_5004664028" evidence="2">
    <location>
        <begin position="30"/>
        <end position="392"/>
    </location>
</feature>
<feature type="region of interest" description="Disordered" evidence="1">
    <location>
        <begin position="373"/>
        <end position="392"/>
    </location>
</feature>
<organism evidence="3 4">
    <name type="scientific">Gloeobacter kilaueensis (strain ATCC BAA-2537 / CCAP 1431/1 / ULC 316 / JS1)</name>
    <dbReference type="NCBI Taxonomy" id="1183438"/>
    <lineage>
        <taxon>Bacteria</taxon>
        <taxon>Bacillati</taxon>
        <taxon>Cyanobacteriota</taxon>
        <taxon>Cyanophyceae</taxon>
        <taxon>Gloeobacterales</taxon>
        <taxon>Gloeobacteraceae</taxon>
        <taxon>Gloeobacter</taxon>
    </lineage>
</organism>
<keyword evidence="4" id="KW-1185">Reference proteome</keyword>
<sequence>MQTPHLLRQWVAALLLTAVTGIATPSASAQEVLVSDPDQSLIDPDFDQGHYQLTWGDESGRLWVGTIDPDTGDFNPPSGQGVLVDTNIANEFVFGNGPVYGFGDTGPAILYTRYDSQNRFSLGSAQFDGTSWVTKTLPNSTNKYGPTGSDSPALKGALSYLTTENQLVLWRNLDSSGAQFVIPGAQFPGVRWVPNERAVVFRQPAGGNNQIFTYNIDTSVLTQITFDAPGKLSAFIWQAPEYGGDDCLMTLTSDKLSVRIYHNQSGSWQFVTALAPPTTSKYLWSPQPFVYNGKSYIYMVASPSKNQKSLTVPTEVWIAGVDPAQPFYRRVSDPTLKVRKNPKAFTTSQAEILYFQVVTQGANPIYQMYRADTGLGPPQTAPSQARSSSAPR</sequence>
<evidence type="ECO:0000313" key="3">
    <source>
        <dbReference type="EMBL" id="AGY57611.1"/>
    </source>
</evidence>
<dbReference type="HOGENOM" id="CLU_677503_0_0_3"/>
<accession>U5QF96</accession>
<gene>
    <name evidence="3" type="ORF">GKIL_1365</name>
</gene>
<dbReference type="Proteomes" id="UP000017396">
    <property type="component" value="Chromosome"/>
</dbReference>
<feature type="signal peptide" evidence="2">
    <location>
        <begin position="1"/>
        <end position="29"/>
    </location>
</feature>
<evidence type="ECO:0000256" key="1">
    <source>
        <dbReference type="SAM" id="MobiDB-lite"/>
    </source>
</evidence>
<dbReference type="OrthoDB" id="1396907at2"/>
<evidence type="ECO:0000256" key="2">
    <source>
        <dbReference type="SAM" id="SignalP"/>
    </source>
</evidence>
<name>U5QF96_GLOK1</name>
<dbReference type="EMBL" id="CP003587">
    <property type="protein sequence ID" value="AGY57611.1"/>
    <property type="molecule type" value="Genomic_DNA"/>
</dbReference>